<organism evidence="3 4">
    <name type="scientific">Alcanivorax quisquiliarum</name>
    <dbReference type="NCBI Taxonomy" id="2933565"/>
    <lineage>
        <taxon>Bacteria</taxon>
        <taxon>Pseudomonadati</taxon>
        <taxon>Pseudomonadota</taxon>
        <taxon>Gammaproteobacteria</taxon>
        <taxon>Oceanospirillales</taxon>
        <taxon>Alcanivoracaceae</taxon>
        <taxon>Alcanivorax</taxon>
    </lineage>
</organism>
<evidence type="ECO:0000313" key="4">
    <source>
        <dbReference type="Proteomes" id="UP001165524"/>
    </source>
</evidence>
<reference evidence="3" key="1">
    <citation type="submission" date="2022-04" db="EMBL/GenBank/DDBJ databases">
        <title>Alcanivorax sp. CY1518 draft genome sequence.</title>
        <authorList>
            <person name="Zhao G."/>
            <person name="An M."/>
        </authorList>
    </citation>
    <scope>NUCLEOTIDE SEQUENCE</scope>
    <source>
        <strain evidence="3">CY1518</strain>
    </source>
</reference>
<dbReference type="RefSeq" id="WP_246953012.1">
    <property type="nucleotide sequence ID" value="NZ_JALKII010000008.1"/>
</dbReference>
<proteinExistence type="predicted"/>
<evidence type="ECO:0000256" key="1">
    <source>
        <dbReference type="ARBA" id="ARBA00022723"/>
    </source>
</evidence>
<dbReference type="EMBL" id="JALKII010000008">
    <property type="protein sequence ID" value="MCK0538419.1"/>
    <property type="molecule type" value="Genomic_DNA"/>
</dbReference>
<dbReference type="Gene3D" id="3.10.180.10">
    <property type="entry name" value="2,3-Dihydroxybiphenyl 1,2-Dioxygenase, domain 1"/>
    <property type="match status" value="1"/>
</dbReference>
<feature type="domain" description="VOC" evidence="2">
    <location>
        <begin position="7"/>
        <end position="133"/>
    </location>
</feature>
<dbReference type="InterPro" id="IPR004360">
    <property type="entry name" value="Glyas_Fos-R_dOase_dom"/>
</dbReference>
<keyword evidence="4" id="KW-1185">Reference proteome</keyword>
<dbReference type="InterPro" id="IPR029068">
    <property type="entry name" value="Glyas_Bleomycin-R_OHBP_Dase"/>
</dbReference>
<dbReference type="PROSITE" id="PS00934">
    <property type="entry name" value="GLYOXALASE_I_1"/>
    <property type="match status" value="1"/>
</dbReference>
<dbReference type="SUPFAM" id="SSF54593">
    <property type="entry name" value="Glyoxalase/Bleomycin resistance protein/Dihydroxybiphenyl dioxygenase"/>
    <property type="match status" value="1"/>
</dbReference>
<accession>A0ABT0E9A3</accession>
<dbReference type="InterPro" id="IPR037523">
    <property type="entry name" value="VOC_core"/>
</dbReference>
<evidence type="ECO:0000313" key="3">
    <source>
        <dbReference type="EMBL" id="MCK0538419.1"/>
    </source>
</evidence>
<dbReference type="Proteomes" id="UP001165524">
    <property type="component" value="Unassembled WGS sequence"/>
</dbReference>
<gene>
    <name evidence="3" type="ORF">MU846_11925</name>
</gene>
<evidence type="ECO:0000259" key="2">
    <source>
        <dbReference type="PROSITE" id="PS51819"/>
    </source>
</evidence>
<dbReference type="InterPro" id="IPR018146">
    <property type="entry name" value="Glyoxalase_1_CS"/>
</dbReference>
<dbReference type="PROSITE" id="PS51819">
    <property type="entry name" value="VOC"/>
    <property type="match status" value="1"/>
</dbReference>
<dbReference type="Pfam" id="PF00903">
    <property type="entry name" value="Glyoxalase"/>
    <property type="match status" value="1"/>
</dbReference>
<protein>
    <submittedName>
        <fullName evidence="3">VOC family protein</fullName>
    </submittedName>
</protein>
<name>A0ABT0E9A3_9GAMM</name>
<comment type="caution">
    <text evidence="3">The sequence shown here is derived from an EMBL/GenBank/DDBJ whole genome shotgun (WGS) entry which is preliminary data.</text>
</comment>
<keyword evidence="1" id="KW-0479">Metal-binding</keyword>
<sequence>MRFDTLRLDHIGIRVSDLATAERFYAKLGFQRDPDEFAPAAKASGLVHPTGLRIHLIYNGEPASEGNVLLDAPIKRPGYTHAAFIIPSMDALVAWLARENIPISEGPVSMGHGRRIVCFIHDPDLNVLEFNEILNGEAEPQVL</sequence>
<dbReference type="CDD" id="cd06587">
    <property type="entry name" value="VOC"/>
    <property type="match status" value="1"/>
</dbReference>